<keyword evidence="3" id="KW-0804">Transcription</keyword>
<dbReference type="InterPro" id="IPR036390">
    <property type="entry name" value="WH_DNA-bd_sf"/>
</dbReference>
<dbReference type="Pfam" id="PF00392">
    <property type="entry name" value="GntR"/>
    <property type="match status" value="1"/>
</dbReference>
<evidence type="ECO:0000313" key="5">
    <source>
        <dbReference type="EMBL" id="WZX30326.2"/>
    </source>
</evidence>
<dbReference type="InterPro" id="IPR050679">
    <property type="entry name" value="Bact_HTH_transcr_reg"/>
</dbReference>
<organism evidence="5 6">
    <name type="scientific">Salinicoccus bachuensis</name>
    <dbReference type="NCBI Taxonomy" id="3136731"/>
    <lineage>
        <taxon>Bacteria</taxon>
        <taxon>Bacillati</taxon>
        <taxon>Bacillota</taxon>
        <taxon>Bacilli</taxon>
        <taxon>Bacillales</taxon>
        <taxon>Staphylococcaceae</taxon>
        <taxon>Salinicoccus</taxon>
    </lineage>
</organism>
<proteinExistence type="predicted"/>
<dbReference type="SMART" id="SM00866">
    <property type="entry name" value="UTRA"/>
    <property type="match status" value="1"/>
</dbReference>
<evidence type="ECO:0000259" key="4">
    <source>
        <dbReference type="PROSITE" id="PS50949"/>
    </source>
</evidence>
<accession>A0ABZ3CKA0</accession>
<evidence type="ECO:0000256" key="2">
    <source>
        <dbReference type="ARBA" id="ARBA00023125"/>
    </source>
</evidence>
<dbReference type="Proteomes" id="UP001455384">
    <property type="component" value="Chromosome"/>
</dbReference>
<dbReference type="CDD" id="cd07377">
    <property type="entry name" value="WHTH_GntR"/>
    <property type="match status" value="1"/>
</dbReference>
<dbReference type="Gene3D" id="1.10.10.10">
    <property type="entry name" value="Winged helix-like DNA-binding domain superfamily/Winged helix DNA-binding domain"/>
    <property type="match status" value="1"/>
</dbReference>
<dbReference type="RefSeq" id="WP_373446124.1">
    <property type="nucleotide sequence ID" value="NZ_CP138333.2"/>
</dbReference>
<reference evidence="6" key="1">
    <citation type="submission" date="2023-10" db="EMBL/GenBank/DDBJ databases">
        <title>Genome analysis and identification of Salinococcus sp. Bachu38 nov., a PGPR from the rhizosphere of Tamarix.</title>
        <authorList>
            <person name="Liang Z."/>
            <person name="Zhang X."/>
            <person name="Jia J."/>
            <person name="Chen X."/>
            <person name="Wang Y."/>
            <person name="Wang Q."/>
            <person name="Wang R."/>
        </authorList>
    </citation>
    <scope>NUCLEOTIDE SEQUENCE [LARGE SCALE GENOMIC DNA]</scope>
    <source>
        <strain evidence="6">Bachu38</strain>
    </source>
</reference>
<keyword evidence="1" id="KW-0805">Transcription regulation</keyword>
<dbReference type="InterPro" id="IPR028978">
    <property type="entry name" value="Chorismate_lyase_/UTRA_dom_sf"/>
</dbReference>
<dbReference type="SUPFAM" id="SSF46785">
    <property type="entry name" value="Winged helix' DNA-binding domain"/>
    <property type="match status" value="1"/>
</dbReference>
<evidence type="ECO:0000313" key="6">
    <source>
        <dbReference type="Proteomes" id="UP001455384"/>
    </source>
</evidence>
<feature type="domain" description="HTH gntR-type" evidence="4">
    <location>
        <begin position="21"/>
        <end position="89"/>
    </location>
</feature>
<keyword evidence="2" id="KW-0238">DNA-binding</keyword>
<dbReference type="PROSITE" id="PS50949">
    <property type="entry name" value="HTH_GNTR"/>
    <property type="match status" value="1"/>
</dbReference>
<dbReference type="PRINTS" id="PR00035">
    <property type="entry name" value="HTHGNTR"/>
</dbReference>
<dbReference type="SMART" id="SM00345">
    <property type="entry name" value="HTH_GNTR"/>
    <property type="match status" value="1"/>
</dbReference>
<dbReference type="EMBL" id="CP138333">
    <property type="protein sequence ID" value="WZX30326.2"/>
    <property type="molecule type" value="Genomic_DNA"/>
</dbReference>
<gene>
    <name evidence="5" type="ORF">RQP18_03830</name>
</gene>
<sequence length="259" mass="29928">MESKVHNYDGRSIMSGSNFSVSNESIIRNTIQERILSNELKPGDRLPSENVLADEFGMKRIVVRNALVQLEKMGLLDSRQGIGRFVKEKRPVIELDMSGRRSFSDKMREQGVHYESRVIFAGYATENEQEKYRRALGMDDDVSIFKVARLRIVNHTPCAIHFSYIREDAVPDINEETKQLASMFNYYGKNGYTNLKSMDTHIHTAFPTLDEQRHLECEELVPLIVYESQTMDLDTNRILEQTRILYRSDLFKHALGSVN</sequence>
<protein>
    <submittedName>
        <fullName evidence="5">GntR family transcriptional regulator</fullName>
    </submittedName>
</protein>
<dbReference type="Pfam" id="PF07702">
    <property type="entry name" value="UTRA"/>
    <property type="match status" value="1"/>
</dbReference>
<name>A0ABZ3CKA0_9STAP</name>
<evidence type="ECO:0000256" key="1">
    <source>
        <dbReference type="ARBA" id="ARBA00023015"/>
    </source>
</evidence>
<dbReference type="SUPFAM" id="SSF64288">
    <property type="entry name" value="Chorismate lyase-like"/>
    <property type="match status" value="1"/>
</dbReference>
<keyword evidence="6" id="KW-1185">Reference proteome</keyword>
<dbReference type="InterPro" id="IPR036388">
    <property type="entry name" value="WH-like_DNA-bd_sf"/>
</dbReference>
<dbReference type="Gene3D" id="3.40.1410.10">
    <property type="entry name" value="Chorismate lyase-like"/>
    <property type="match status" value="1"/>
</dbReference>
<dbReference type="InterPro" id="IPR011663">
    <property type="entry name" value="UTRA"/>
</dbReference>
<dbReference type="InterPro" id="IPR000524">
    <property type="entry name" value="Tscrpt_reg_HTH_GntR"/>
</dbReference>
<dbReference type="PANTHER" id="PTHR44846:SF17">
    <property type="entry name" value="GNTR-FAMILY TRANSCRIPTIONAL REGULATOR"/>
    <property type="match status" value="1"/>
</dbReference>
<evidence type="ECO:0000256" key="3">
    <source>
        <dbReference type="ARBA" id="ARBA00023163"/>
    </source>
</evidence>
<dbReference type="PANTHER" id="PTHR44846">
    <property type="entry name" value="MANNOSYL-D-GLYCERATE TRANSPORT/METABOLISM SYSTEM REPRESSOR MNGR-RELATED"/>
    <property type="match status" value="1"/>
</dbReference>